<evidence type="ECO:0000256" key="1">
    <source>
        <dbReference type="SAM" id="MobiDB-lite"/>
    </source>
</evidence>
<feature type="compositionally biased region" description="Acidic residues" evidence="1">
    <location>
        <begin position="85"/>
        <end position="101"/>
    </location>
</feature>
<dbReference type="AlphaFoldDB" id="A0A540MPF1"/>
<accession>A0A540MPF1</accession>
<evidence type="ECO:0000313" key="2">
    <source>
        <dbReference type="EMBL" id="TQE00676.1"/>
    </source>
</evidence>
<dbReference type="Proteomes" id="UP000315295">
    <property type="component" value="Unassembled WGS sequence"/>
</dbReference>
<organism evidence="2 3">
    <name type="scientific">Malus baccata</name>
    <name type="common">Siberian crab apple</name>
    <name type="synonym">Pyrus baccata</name>
    <dbReference type="NCBI Taxonomy" id="106549"/>
    <lineage>
        <taxon>Eukaryota</taxon>
        <taxon>Viridiplantae</taxon>
        <taxon>Streptophyta</taxon>
        <taxon>Embryophyta</taxon>
        <taxon>Tracheophyta</taxon>
        <taxon>Spermatophyta</taxon>
        <taxon>Magnoliopsida</taxon>
        <taxon>eudicotyledons</taxon>
        <taxon>Gunneridae</taxon>
        <taxon>Pentapetalae</taxon>
        <taxon>rosids</taxon>
        <taxon>fabids</taxon>
        <taxon>Rosales</taxon>
        <taxon>Rosaceae</taxon>
        <taxon>Amygdaloideae</taxon>
        <taxon>Maleae</taxon>
        <taxon>Malus</taxon>
    </lineage>
</organism>
<keyword evidence="3" id="KW-1185">Reference proteome</keyword>
<feature type="region of interest" description="Disordered" evidence="1">
    <location>
        <begin position="83"/>
        <end position="128"/>
    </location>
</feature>
<dbReference type="EMBL" id="VIEB01000208">
    <property type="protein sequence ID" value="TQE00676.1"/>
    <property type="molecule type" value="Genomic_DNA"/>
</dbReference>
<sequence>MCGHPLGTHLSPMSIPKINLILIPQSSIPKINLILIQQPLIPELPTPQLPIPTPNHLSSPSSFDVVEIRGQSVSPPLVIYISSDSEVDEEESEEEEDLEQADPEKDKSSLGPSHRSGPSRHVKFDKDD</sequence>
<name>A0A540MPF1_MALBA</name>
<protein>
    <submittedName>
        <fullName evidence="2">Uncharacterized protein</fullName>
    </submittedName>
</protein>
<reference evidence="2 3" key="1">
    <citation type="journal article" date="2019" name="G3 (Bethesda)">
        <title>Sequencing of a Wild Apple (Malus baccata) Genome Unravels the Differences Between Cultivated and Wild Apple Species Regarding Disease Resistance and Cold Tolerance.</title>
        <authorList>
            <person name="Chen X."/>
        </authorList>
    </citation>
    <scope>NUCLEOTIDE SEQUENCE [LARGE SCALE GENOMIC DNA]</scope>
    <source>
        <strain evidence="3">cv. Shandingzi</strain>
        <tissue evidence="2">Leaves</tissue>
    </source>
</reference>
<evidence type="ECO:0000313" key="3">
    <source>
        <dbReference type="Proteomes" id="UP000315295"/>
    </source>
</evidence>
<gene>
    <name evidence="2" type="ORF">C1H46_013725</name>
</gene>
<comment type="caution">
    <text evidence="2">The sequence shown here is derived from an EMBL/GenBank/DDBJ whole genome shotgun (WGS) entry which is preliminary data.</text>
</comment>
<proteinExistence type="predicted"/>